<dbReference type="Pfam" id="PF01381">
    <property type="entry name" value="HTH_3"/>
    <property type="match status" value="1"/>
</dbReference>
<comment type="caution">
    <text evidence="3">The sequence shown here is derived from an EMBL/GenBank/DDBJ whole genome shotgun (WGS) entry which is preliminary data.</text>
</comment>
<dbReference type="CDD" id="cd00093">
    <property type="entry name" value="HTH_XRE"/>
    <property type="match status" value="1"/>
</dbReference>
<evidence type="ECO:0000313" key="4">
    <source>
        <dbReference type="Proteomes" id="UP000230658"/>
    </source>
</evidence>
<dbReference type="EMBL" id="PFJV01000103">
    <property type="protein sequence ID" value="PIX91977.1"/>
    <property type="molecule type" value="Genomic_DNA"/>
</dbReference>
<dbReference type="InterPro" id="IPR001387">
    <property type="entry name" value="Cro/C1-type_HTH"/>
</dbReference>
<dbReference type="PANTHER" id="PTHR46558">
    <property type="entry name" value="TRACRIPTIONAL REGULATORY PROTEIN-RELATED-RELATED"/>
    <property type="match status" value="1"/>
</dbReference>
<evidence type="ECO:0000259" key="2">
    <source>
        <dbReference type="PROSITE" id="PS50943"/>
    </source>
</evidence>
<sequence>MSSNKNLSTLAKNIRKLREKKNISQDKLSKLAGIAHNTIIKIETGLIKNPKIETVQKIADAFGISLDELTK</sequence>
<reference evidence="4" key="1">
    <citation type="submission" date="2017-09" db="EMBL/GenBank/DDBJ databases">
        <title>Depth-based differentiation of microbial function through sediment-hosted aquifers and enrichment of novel symbionts in the deep terrestrial subsurface.</title>
        <authorList>
            <person name="Probst A.J."/>
            <person name="Ladd B."/>
            <person name="Jarett J.K."/>
            <person name="Geller-Mcgrath D.E."/>
            <person name="Sieber C.M.K."/>
            <person name="Emerson J.B."/>
            <person name="Anantharaman K."/>
            <person name="Thomas B.C."/>
            <person name="Malmstrom R."/>
            <person name="Stieglmeier M."/>
            <person name="Klingl A."/>
            <person name="Woyke T."/>
            <person name="Ryan C.M."/>
            <person name="Banfield J.F."/>
        </authorList>
    </citation>
    <scope>NUCLEOTIDE SEQUENCE [LARGE SCALE GENOMIC DNA]</scope>
</reference>
<name>A0A2M7MG56_9BACT</name>
<keyword evidence="1" id="KW-0238">DNA-binding</keyword>
<protein>
    <recommendedName>
        <fullName evidence="2">HTH cro/C1-type domain-containing protein</fullName>
    </recommendedName>
</protein>
<dbReference type="InterPro" id="IPR010982">
    <property type="entry name" value="Lambda_DNA-bd_dom_sf"/>
</dbReference>
<dbReference type="SMART" id="SM00530">
    <property type="entry name" value="HTH_XRE"/>
    <property type="match status" value="1"/>
</dbReference>
<dbReference type="Gene3D" id="1.10.260.40">
    <property type="entry name" value="lambda repressor-like DNA-binding domains"/>
    <property type="match status" value="1"/>
</dbReference>
<dbReference type="PROSITE" id="PS50943">
    <property type="entry name" value="HTH_CROC1"/>
    <property type="match status" value="1"/>
</dbReference>
<dbReference type="AlphaFoldDB" id="A0A2M7MG56"/>
<feature type="domain" description="HTH cro/C1-type" evidence="2">
    <location>
        <begin position="14"/>
        <end position="69"/>
    </location>
</feature>
<evidence type="ECO:0000256" key="1">
    <source>
        <dbReference type="ARBA" id="ARBA00023125"/>
    </source>
</evidence>
<proteinExistence type="predicted"/>
<accession>A0A2M7MG56</accession>
<gene>
    <name evidence="3" type="ORF">COZ26_04275</name>
</gene>
<dbReference type="PANTHER" id="PTHR46558:SF11">
    <property type="entry name" value="HTH-TYPE TRANSCRIPTIONAL REGULATOR XRE"/>
    <property type="match status" value="1"/>
</dbReference>
<evidence type="ECO:0000313" key="3">
    <source>
        <dbReference type="EMBL" id="PIX91977.1"/>
    </source>
</evidence>
<dbReference type="GO" id="GO:0003677">
    <property type="term" value="F:DNA binding"/>
    <property type="evidence" value="ECO:0007669"/>
    <property type="project" value="UniProtKB-KW"/>
</dbReference>
<dbReference type="SUPFAM" id="SSF47413">
    <property type="entry name" value="lambda repressor-like DNA-binding domains"/>
    <property type="match status" value="1"/>
</dbReference>
<organism evidence="3 4">
    <name type="scientific">Candidatus Kuenenbacteria bacterium CG_4_10_14_3_um_filter_39_14</name>
    <dbReference type="NCBI Taxonomy" id="1974614"/>
    <lineage>
        <taxon>Bacteria</taxon>
        <taxon>Candidatus Kueneniibacteriota</taxon>
    </lineage>
</organism>
<dbReference type="Proteomes" id="UP000230658">
    <property type="component" value="Unassembled WGS sequence"/>
</dbReference>